<keyword evidence="1" id="KW-0812">Transmembrane</keyword>
<accession>A0A5M6IHJ1</accession>
<dbReference type="AlphaFoldDB" id="A0A5M6IHJ1"/>
<dbReference type="Proteomes" id="UP000324065">
    <property type="component" value="Unassembled WGS sequence"/>
</dbReference>
<gene>
    <name evidence="2" type="ORF">F1188_02425</name>
</gene>
<dbReference type="Pfam" id="PF04977">
    <property type="entry name" value="DivIC"/>
    <property type="match status" value="1"/>
</dbReference>
<dbReference type="RefSeq" id="WP_150060765.1">
    <property type="nucleotide sequence ID" value="NZ_JACHII010000001.1"/>
</dbReference>
<dbReference type="OrthoDB" id="9815600at2"/>
<evidence type="ECO:0000313" key="3">
    <source>
        <dbReference type="Proteomes" id="UP000324065"/>
    </source>
</evidence>
<sequence length="105" mass="11919">MSVDSLPRRRLRPIVVPLLGVAVLSYFGYHAIHGERGLIAWWQLRQDIRVAESERAAVAAERAILERRVALLKPGHPHPDMLDERAREMLNLIGPDEVLILTPDK</sequence>
<keyword evidence="1" id="KW-0472">Membrane</keyword>
<evidence type="ECO:0000256" key="1">
    <source>
        <dbReference type="SAM" id="Phobius"/>
    </source>
</evidence>
<dbReference type="InterPro" id="IPR007060">
    <property type="entry name" value="FtsL/DivIC"/>
</dbReference>
<feature type="transmembrane region" description="Helical" evidence="1">
    <location>
        <begin position="14"/>
        <end position="32"/>
    </location>
</feature>
<organism evidence="2 3">
    <name type="scientific">Roseospira marina</name>
    <dbReference type="NCBI Taxonomy" id="140057"/>
    <lineage>
        <taxon>Bacteria</taxon>
        <taxon>Pseudomonadati</taxon>
        <taxon>Pseudomonadota</taxon>
        <taxon>Alphaproteobacteria</taxon>
        <taxon>Rhodospirillales</taxon>
        <taxon>Rhodospirillaceae</taxon>
        <taxon>Roseospira</taxon>
    </lineage>
</organism>
<name>A0A5M6IHJ1_9PROT</name>
<keyword evidence="1" id="KW-1133">Transmembrane helix</keyword>
<comment type="caution">
    <text evidence="2">The sequence shown here is derived from an EMBL/GenBank/DDBJ whole genome shotgun (WGS) entry which is preliminary data.</text>
</comment>
<keyword evidence="3" id="KW-1185">Reference proteome</keyword>
<dbReference type="EMBL" id="VWPJ01000001">
    <property type="protein sequence ID" value="KAA5607632.1"/>
    <property type="molecule type" value="Genomic_DNA"/>
</dbReference>
<reference evidence="2 3" key="1">
    <citation type="submission" date="2019-09" db="EMBL/GenBank/DDBJ databases">
        <title>Genome sequence of Roseospira marina, one of the more divergent members of the non-sulfur purple photosynthetic bacterial family, the Rhodospirillaceae.</title>
        <authorList>
            <person name="Meyer T."/>
            <person name="Kyndt J."/>
        </authorList>
    </citation>
    <scope>NUCLEOTIDE SEQUENCE [LARGE SCALE GENOMIC DNA]</scope>
    <source>
        <strain evidence="2 3">DSM 15113</strain>
    </source>
</reference>
<protein>
    <submittedName>
        <fullName evidence="2">Septum formation initiator family protein</fullName>
    </submittedName>
</protein>
<proteinExistence type="predicted"/>
<evidence type="ECO:0000313" key="2">
    <source>
        <dbReference type="EMBL" id="KAA5607632.1"/>
    </source>
</evidence>